<sequence>MATTRPATAGQRRAPTDRRRGLRPDRPRPPLEPRHHPIPAPLARALFPRSQVSLCLPQPRAPRAARQSRARGELTHRPPQAVSAPSDALPALASPSSVARLILGPRRRLLHLSPRAPTRHRHSRRRLAVESPPRANPAPGDTTAAPRRPRASDARDNAAARPLLTGPSRAAVPRRADHEIEEPTQDLPLIEKPDDKWNPEHEDDVSLSWPSL</sequence>
<dbReference type="Proteomes" id="UP001341281">
    <property type="component" value="Chromosome 07"/>
</dbReference>
<gene>
    <name evidence="2" type="ORF">U9M48_033039</name>
</gene>
<feature type="compositionally biased region" description="Basic residues" evidence="1">
    <location>
        <begin position="117"/>
        <end position="126"/>
    </location>
</feature>
<evidence type="ECO:0000313" key="3">
    <source>
        <dbReference type="Proteomes" id="UP001341281"/>
    </source>
</evidence>
<feature type="region of interest" description="Disordered" evidence="1">
    <location>
        <begin position="1"/>
        <end position="92"/>
    </location>
</feature>
<organism evidence="2 3">
    <name type="scientific">Paspalum notatum var. saurae</name>
    <dbReference type="NCBI Taxonomy" id="547442"/>
    <lineage>
        <taxon>Eukaryota</taxon>
        <taxon>Viridiplantae</taxon>
        <taxon>Streptophyta</taxon>
        <taxon>Embryophyta</taxon>
        <taxon>Tracheophyta</taxon>
        <taxon>Spermatophyta</taxon>
        <taxon>Magnoliopsida</taxon>
        <taxon>Liliopsida</taxon>
        <taxon>Poales</taxon>
        <taxon>Poaceae</taxon>
        <taxon>PACMAD clade</taxon>
        <taxon>Panicoideae</taxon>
        <taxon>Andropogonodae</taxon>
        <taxon>Paspaleae</taxon>
        <taxon>Paspalinae</taxon>
        <taxon>Paspalum</taxon>
    </lineage>
</organism>
<protein>
    <submittedName>
        <fullName evidence="2">Uncharacterized protein</fullName>
    </submittedName>
</protein>
<name>A0AAQ3U6H6_PASNO</name>
<proteinExistence type="predicted"/>
<feature type="compositionally biased region" description="Low complexity" evidence="1">
    <location>
        <begin position="137"/>
        <end position="146"/>
    </location>
</feature>
<evidence type="ECO:0000256" key="1">
    <source>
        <dbReference type="SAM" id="MobiDB-lite"/>
    </source>
</evidence>
<feature type="compositionally biased region" description="Low complexity" evidence="1">
    <location>
        <begin position="81"/>
        <end position="92"/>
    </location>
</feature>
<dbReference type="AlphaFoldDB" id="A0AAQ3U6H6"/>
<feature type="compositionally biased region" description="Low complexity" evidence="1">
    <location>
        <begin position="57"/>
        <end position="67"/>
    </location>
</feature>
<keyword evidence="3" id="KW-1185">Reference proteome</keyword>
<feature type="compositionally biased region" description="Basic and acidic residues" evidence="1">
    <location>
        <begin position="14"/>
        <end position="35"/>
    </location>
</feature>
<feature type="region of interest" description="Disordered" evidence="1">
    <location>
        <begin position="104"/>
        <end position="212"/>
    </location>
</feature>
<accession>A0AAQ3U6H6</accession>
<evidence type="ECO:0000313" key="2">
    <source>
        <dbReference type="EMBL" id="WVZ86220.1"/>
    </source>
</evidence>
<dbReference type="EMBL" id="CP144751">
    <property type="protein sequence ID" value="WVZ86220.1"/>
    <property type="molecule type" value="Genomic_DNA"/>
</dbReference>
<feature type="compositionally biased region" description="Basic and acidic residues" evidence="1">
    <location>
        <begin position="189"/>
        <end position="200"/>
    </location>
</feature>
<reference evidence="2 3" key="1">
    <citation type="submission" date="2024-02" db="EMBL/GenBank/DDBJ databases">
        <title>High-quality chromosome-scale genome assembly of Pensacola bahiagrass (Paspalum notatum Flugge var. saurae).</title>
        <authorList>
            <person name="Vega J.M."/>
            <person name="Podio M."/>
            <person name="Orjuela J."/>
            <person name="Siena L.A."/>
            <person name="Pessino S.C."/>
            <person name="Combes M.C."/>
            <person name="Mariac C."/>
            <person name="Albertini E."/>
            <person name="Pupilli F."/>
            <person name="Ortiz J.P.A."/>
            <person name="Leblanc O."/>
        </authorList>
    </citation>
    <scope>NUCLEOTIDE SEQUENCE [LARGE SCALE GENOMIC DNA]</scope>
    <source>
        <strain evidence="2">R1</strain>
        <tissue evidence="2">Leaf</tissue>
    </source>
</reference>